<dbReference type="InterPro" id="IPR015422">
    <property type="entry name" value="PyrdxlP-dep_Trfase_small"/>
</dbReference>
<dbReference type="PRINTS" id="PR00753">
    <property type="entry name" value="ACCSYNTHASE"/>
</dbReference>
<feature type="compositionally biased region" description="Low complexity" evidence="4">
    <location>
        <begin position="90"/>
        <end position="104"/>
    </location>
</feature>
<dbReference type="OrthoDB" id="691673at2759"/>
<dbReference type="InterPro" id="IPR015421">
    <property type="entry name" value="PyrdxlP-dep_Trfase_major"/>
</dbReference>
<comment type="cofactor">
    <cofactor evidence="1">
        <name>pyridoxal 5'-phosphate</name>
        <dbReference type="ChEBI" id="CHEBI:597326"/>
    </cofactor>
</comment>
<dbReference type="Gene3D" id="3.90.1150.10">
    <property type="entry name" value="Aspartate Aminotransferase, domain 1"/>
    <property type="match status" value="1"/>
</dbReference>
<reference evidence="6 7" key="1">
    <citation type="journal article" date="2017" name="Nature">
        <title>The Apostasia genome and the evolution of orchids.</title>
        <authorList>
            <person name="Zhang G.Q."/>
            <person name="Liu K.W."/>
            <person name="Li Z."/>
            <person name="Lohaus R."/>
            <person name="Hsiao Y.Y."/>
            <person name="Niu S.C."/>
            <person name="Wang J.Y."/>
            <person name="Lin Y.C."/>
            <person name="Xu Q."/>
            <person name="Chen L.J."/>
            <person name="Yoshida K."/>
            <person name="Fujiwara S."/>
            <person name="Wang Z.W."/>
            <person name="Zhang Y.Q."/>
            <person name="Mitsuda N."/>
            <person name="Wang M."/>
            <person name="Liu G.H."/>
            <person name="Pecoraro L."/>
            <person name="Huang H.X."/>
            <person name="Xiao X.J."/>
            <person name="Lin M."/>
            <person name="Wu X.Y."/>
            <person name="Wu W.L."/>
            <person name="Chen Y.Y."/>
            <person name="Chang S.B."/>
            <person name="Sakamoto S."/>
            <person name="Ohme-Takagi M."/>
            <person name="Yagi M."/>
            <person name="Zeng S.J."/>
            <person name="Shen C.Y."/>
            <person name="Yeh C.M."/>
            <person name="Luo Y.B."/>
            <person name="Tsai W.C."/>
            <person name="Van de Peer Y."/>
            <person name="Liu Z.J."/>
        </authorList>
    </citation>
    <scope>NUCLEOTIDE SEQUENCE [LARGE SCALE GENOMIC DNA]</scope>
    <source>
        <strain evidence="7">cv. Shenzhen</strain>
        <tissue evidence="6">Stem</tissue>
    </source>
</reference>
<dbReference type="Pfam" id="PF00155">
    <property type="entry name" value="Aminotran_1_2"/>
    <property type="match status" value="1"/>
</dbReference>
<dbReference type="GO" id="GO:0006520">
    <property type="term" value="P:amino acid metabolic process"/>
    <property type="evidence" value="ECO:0007669"/>
    <property type="project" value="TreeGrafter"/>
</dbReference>
<comment type="similarity">
    <text evidence="2">Belongs to the class-I pyridoxal-phosphate-dependent aminotransferase family.</text>
</comment>
<dbReference type="InterPro" id="IPR050478">
    <property type="entry name" value="Ethylene_sulfur-biosynth"/>
</dbReference>
<dbReference type="PROSITE" id="PS00105">
    <property type="entry name" value="AA_TRANSFER_CLASS_1"/>
    <property type="match status" value="1"/>
</dbReference>
<dbReference type="PANTHER" id="PTHR43795:SF85">
    <property type="entry name" value="AMINOTRANSFERASE ACS10-RELATED"/>
    <property type="match status" value="1"/>
</dbReference>
<evidence type="ECO:0000256" key="3">
    <source>
        <dbReference type="ARBA" id="ARBA00022898"/>
    </source>
</evidence>
<evidence type="ECO:0000313" key="7">
    <source>
        <dbReference type="Proteomes" id="UP000236161"/>
    </source>
</evidence>
<gene>
    <name evidence="6" type="primary">ACS12</name>
    <name evidence="6" type="ORF">AXF42_Ash008510</name>
</gene>
<proteinExistence type="inferred from homology"/>
<dbReference type="Gene3D" id="3.40.640.10">
    <property type="entry name" value="Type I PLP-dependent aspartate aminotransferase-like (Major domain)"/>
    <property type="match status" value="1"/>
</dbReference>
<dbReference type="GO" id="GO:0008483">
    <property type="term" value="F:transaminase activity"/>
    <property type="evidence" value="ECO:0007669"/>
    <property type="project" value="UniProtKB-KW"/>
</dbReference>
<evidence type="ECO:0000313" key="6">
    <source>
        <dbReference type="EMBL" id="PKA60450.1"/>
    </source>
</evidence>
<evidence type="ECO:0000256" key="4">
    <source>
        <dbReference type="SAM" id="MobiDB-lite"/>
    </source>
</evidence>
<evidence type="ECO:0000256" key="2">
    <source>
        <dbReference type="ARBA" id="ARBA00007441"/>
    </source>
</evidence>
<dbReference type="CDD" id="cd00609">
    <property type="entry name" value="AAT_like"/>
    <property type="match status" value="1"/>
</dbReference>
<dbReference type="AlphaFoldDB" id="A0A2I0AY30"/>
<dbReference type="STRING" id="1088818.A0A2I0AY30"/>
<accession>A0A2I0AY30</accession>
<evidence type="ECO:0000256" key="1">
    <source>
        <dbReference type="ARBA" id="ARBA00001933"/>
    </source>
</evidence>
<dbReference type="Proteomes" id="UP000236161">
    <property type="component" value="Unassembled WGS sequence"/>
</dbReference>
<dbReference type="PANTHER" id="PTHR43795">
    <property type="entry name" value="BIFUNCTIONAL ASPARTATE AMINOTRANSFERASE AND GLUTAMATE/ASPARTATE-PREPHENATE AMINOTRANSFERASE-RELATED"/>
    <property type="match status" value="1"/>
</dbReference>
<keyword evidence="6" id="KW-0032">Aminotransferase</keyword>
<dbReference type="InterPro" id="IPR004839">
    <property type="entry name" value="Aminotransferase_I/II_large"/>
</dbReference>
<dbReference type="EMBL" id="KZ451939">
    <property type="protein sequence ID" value="PKA60450.1"/>
    <property type="molecule type" value="Genomic_DNA"/>
</dbReference>
<dbReference type="GO" id="GO:0030170">
    <property type="term" value="F:pyridoxal phosphate binding"/>
    <property type="evidence" value="ECO:0007669"/>
    <property type="project" value="InterPro"/>
</dbReference>
<feature type="region of interest" description="Disordered" evidence="4">
    <location>
        <begin position="67"/>
        <end position="104"/>
    </location>
</feature>
<organism evidence="6 7">
    <name type="scientific">Apostasia shenzhenica</name>
    <dbReference type="NCBI Taxonomy" id="1088818"/>
    <lineage>
        <taxon>Eukaryota</taxon>
        <taxon>Viridiplantae</taxon>
        <taxon>Streptophyta</taxon>
        <taxon>Embryophyta</taxon>
        <taxon>Tracheophyta</taxon>
        <taxon>Spermatophyta</taxon>
        <taxon>Magnoliopsida</taxon>
        <taxon>Liliopsida</taxon>
        <taxon>Asparagales</taxon>
        <taxon>Orchidaceae</taxon>
        <taxon>Apostasioideae</taxon>
        <taxon>Apostasia</taxon>
    </lineage>
</organism>
<dbReference type="InterPro" id="IPR015424">
    <property type="entry name" value="PyrdxlP-dep_Trfase"/>
</dbReference>
<feature type="domain" description="Aminotransferase class I/classII large" evidence="5">
    <location>
        <begin position="146"/>
        <end position="525"/>
    </location>
</feature>
<keyword evidence="7" id="KW-1185">Reference proteome</keyword>
<protein>
    <submittedName>
        <fullName evidence="6">Putative aminotransferase ACS12</fullName>
    </submittedName>
</protein>
<evidence type="ECO:0000259" key="5">
    <source>
        <dbReference type="Pfam" id="PF00155"/>
    </source>
</evidence>
<sequence>MTLAPAAGSDGDEEAVAARSSGGGGAAAMRIIVPLQSIVQGRGGLILGSLIPCALFYFLQFHLKRNRSSPKPPSPTDSSSNLPELAGIPRSSSRTVLSSRGSVRPVPISSRATTIARSSDSAYYAGWKKCLEDPYHPVSNPQGIMQLGFAESQLSSDLLREWLEDNLQKSLFDVERADLTIRGLTTYQPDDGLLDLKIAMAGFMNKIMRGSVTYNPSQIILTAGASPAIEAVSFCLADPGDAFLVPSPYYPGFDRDIKLRTGIELIPVPCRSTDNFSLSIAALERGYKQAKKRGVKVRAILFSNPSNPVGNIIHRETLYDLLNLATEKNIHLISDEVYAGSVYGSEDFVSIAELLDTPDFDKSRVHIIYGLSKDLSLPGLRVGVIYSYNKNVLAAASKLSRFCSISVPSQLLLVSMLSDFKFVEHFIKLNKERLQNMFALFVEGLKELGIECAKSSAGFYCWADMSKFLRSYSEKGEIELWEKLLNVAKINVTPGSSCHCIEPGWFRCCFTTLTEMEIPVVMKRLSKVLEVQRVS</sequence>
<keyword evidence="3" id="KW-0663">Pyridoxal phosphate</keyword>
<feature type="region of interest" description="Disordered" evidence="4">
    <location>
        <begin position="1"/>
        <end position="20"/>
    </location>
</feature>
<keyword evidence="6" id="KW-0808">Transferase</keyword>
<dbReference type="InterPro" id="IPR004838">
    <property type="entry name" value="NHTrfase_class1_PyrdxlP-BS"/>
</dbReference>
<dbReference type="SUPFAM" id="SSF53383">
    <property type="entry name" value="PLP-dependent transferases"/>
    <property type="match status" value="1"/>
</dbReference>
<name>A0A2I0AY30_9ASPA</name>